<proteinExistence type="predicted"/>
<feature type="region of interest" description="Disordered" evidence="1">
    <location>
        <begin position="13"/>
        <end position="58"/>
    </location>
</feature>
<feature type="compositionally biased region" description="Acidic residues" evidence="1">
    <location>
        <begin position="47"/>
        <end position="58"/>
    </location>
</feature>
<dbReference type="AlphaFoldDB" id="A0A166R1T7"/>
<organism evidence="2 3">
    <name type="scientific">Athelia psychrophila</name>
    <dbReference type="NCBI Taxonomy" id="1759441"/>
    <lineage>
        <taxon>Eukaryota</taxon>
        <taxon>Fungi</taxon>
        <taxon>Dikarya</taxon>
        <taxon>Basidiomycota</taxon>
        <taxon>Agaricomycotina</taxon>
        <taxon>Agaricomycetes</taxon>
        <taxon>Agaricomycetidae</taxon>
        <taxon>Atheliales</taxon>
        <taxon>Atheliaceae</taxon>
        <taxon>Athelia</taxon>
    </lineage>
</organism>
<evidence type="ECO:0000313" key="3">
    <source>
        <dbReference type="Proteomes" id="UP000076532"/>
    </source>
</evidence>
<accession>A0A166R1T7</accession>
<keyword evidence="3" id="KW-1185">Reference proteome</keyword>
<sequence length="58" mass="6454">MICTVPLRIAATTDGGEAWSTDSSSDEEFSLQEQRHLHHPSVLNLEPIDEGDPSFEEQ</sequence>
<name>A0A166R1T7_9AGAM</name>
<dbReference type="EMBL" id="KV417507">
    <property type="protein sequence ID" value="KZP27804.1"/>
    <property type="molecule type" value="Genomic_DNA"/>
</dbReference>
<reference evidence="2 3" key="1">
    <citation type="journal article" date="2016" name="Mol. Biol. Evol.">
        <title>Comparative Genomics of Early-Diverging Mushroom-Forming Fungi Provides Insights into the Origins of Lignocellulose Decay Capabilities.</title>
        <authorList>
            <person name="Nagy L.G."/>
            <person name="Riley R."/>
            <person name="Tritt A."/>
            <person name="Adam C."/>
            <person name="Daum C."/>
            <person name="Floudas D."/>
            <person name="Sun H."/>
            <person name="Yadav J.S."/>
            <person name="Pangilinan J."/>
            <person name="Larsson K.H."/>
            <person name="Matsuura K."/>
            <person name="Barry K."/>
            <person name="Labutti K."/>
            <person name="Kuo R."/>
            <person name="Ohm R.A."/>
            <person name="Bhattacharya S.S."/>
            <person name="Shirouzu T."/>
            <person name="Yoshinaga Y."/>
            <person name="Martin F.M."/>
            <person name="Grigoriev I.V."/>
            <person name="Hibbett D.S."/>
        </authorList>
    </citation>
    <scope>NUCLEOTIDE SEQUENCE [LARGE SCALE GENOMIC DNA]</scope>
    <source>
        <strain evidence="2 3">CBS 109695</strain>
    </source>
</reference>
<gene>
    <name evidence="2" type="ORF">FIBSPDRAFT_853331</name>
</gene>
<feature type="non-terminal residue" evidence="2">
    <location>
        <position position="58"/>
    </location>
</feature>
<evidence type="ECO:0000256" key="1">
    <source>
        <dbReference type="SAM" id="MobiDB-lite"/>
    </source>
</evidence>
<dbReference type="Proteomes" id="UP000076532">
    <property type="component" value="Unassembled WGS sequence"/>
</dbReference>
<evidence type="ECO:0000313" key="2">
    <source>
        <dbReference type="EMBL" id="KZP27804.1"/>
    </source>
</evidence>
<protein>
    <submittedName>
        <fullName evidence="2">Uncharacterized protein</fullName>
    </submittedName>
</protein>